<proteinExistence type="predicted"/>
<dbReference type="EMBL" id="BPVZ01000052">
    <property type="protein sequence ID" value="GKV19162.1"/>
    <property type="molecule type" value="Genomic_DNA"/>
</dbReference>
<evidence type="ECO:0000259" key="3">
    <source>
        <dbReference type="PROSITE" id="PS50878"/>
    </source>
</evidence>
<dbReference type="SUPFAM" id="SSF56672">
    <property type="entry name" value="DNA/RNA polymerases"/>
    <property type="match status" value="1"/>
</dbReference>
<evidence type="ECO:0000256" key="2">
    <source>
        <dbReference type="SAM" id="MobiDB-lite"/>
    </source>
</evidence>
<feature type="coiled-coil region" evidence="1">
    <location>
        <begin position="588"/>
        <end position="642"/>
    </location>
</feature>
<gene>
    <name evidence="4" type="ORF">SLEP1_g29456</name>
</gene>
<dbReference type="Proteomes" id="UP001054252">
    <property type="component" value="Unassembled WGS sequence"/>
</dbReference>
<comment type="caution">
    <text evidence="4">The sequence shown here is derived from an EMBL/GenBank/DDBJ whole genome shotgun (WGS) entry which is preliminary data.</text>
</comment>
<feature type="compositionally biased region" description="Basic and acidic residues" evidence="2">
    <location>
        <begin position="96"/>
        <end position="121"/>
    </location>
</feature>
<feature type="region of interest" description="Disordered" evidence="2">
    <location>
        <begin position="1"/>
        <end position="41"/>
    </location>
</feature>
<dbReference type="Pfam" id="PF14111">
    <property type="entry name" value="DUF4283"/>
    <property type="match status" value="1"/>
</dbReference>
<feature type="region of interest" description="Disordered" evidence="2">
    <location>
        <begin position="93"/>
        <end position="123"/>
    </location>
</feature>
<dbReference type="InterPro" id="IPR025558">
    <property type="entry name" value="DUF4283"/>
</dbReference>
<dbReference type="Pfam" id="PF00078">
    <property type="entry name" value="RVT_1"/>
    <property type="match status" value="1"/>
</dbReference>
<dbReference type="PROSITE" id="PS50878">
    <property type="entry name" value="RT_POL"/>
    <property type="match status" value="1"/>
</dbReference>
<keyword evidence="5" id="KW-1185">Reference proteome</keyword>
<dbReference type="InterPro" id="IPR000477">
    <property type="entry name" value="RT_dom"/>
</dbReference>
<dbReference type="InterPro" id="IPR043502">
    <property type="entry name" value="DNA/RNA_pol_sf"/>
</dbReference>
<dbReference type="InterPro" id="IPR036691">
    <property type="entry name" value="Endo/exonu/phosph_ase_sf"/>
</dbReference>
<dbReference type="SUPFAM" id="SSF56219">
    <property type="entry name" value="DNase I-like"/>
    <property type="match status" value="1"/>
</dbReference>
<evidence type="ECO:0000313" key="4">
    <source>
        <dbReference type="EMBL" id="GKV19162.1"/>
    </source>
</evidence>
<sequence length="1211" mass="137692">MGGRGRPRKKDSTPKGGAATKTIDLKDDNGEQNSISVEETNKEQTEVVKLVARDPNQMGLEIEELRRLSPDLGEKEGDAEGILLDLAVSTQGQRTSRFDAGPKDGRADKGKSEADPVEGKVAKGKKGKPLCSWASIVEGNRDISKGWDLQYIKPQDPTGAMVITENEWVKGSKIWENALVGYVLGSKPDFKDVANFVNNRWREFQVPKAFMLRNGVFLFDFAKRQRVAYARMLVEMEIMDTLPHVVPIIGPKGMFQQPVVFEWELVRCGKCRNLGHEERKCTTKEKKVWVPKKLAEEQVVNQIVGTKSSEGNAELCGGEVQTATNSANVKQSTLSRPSGKLIVESNEQSPVQLEVGAIKSVNLQSETSTDLRVTEVIQTDQLLHVEVSSAVGDVKFLCTIVYAFNTFDGKVALWDQVRALDVENVPWIISGDFNTTLNYGERVKLSGVVWGDTFELKDFVSRMEVFDLQFSGAFFTWSNKQGENDRLWCKLDRVMANSTWVSAFSNTSVVFLNPQSSYHSPSLVTVDVLMNEKPRPFRFCNAWSKDENFLDLVREAWSMDIQGCPMFVIVQKLKLVKHKMKQLHKNRYGNLEGRIKDMAAELQNVQASMQNALFNETLAAKEKELQRELTKLERANLSVIAQRAKVTWLKEMDSNSAYFHAKVKERQHRSIINSILNNEGVRVTQPELIKQKFLMFYQNLFGKAKEGVQAVDMNVIRRGRVLTTEELEELCRPFTTKEVETALFSIPSNKSPRPDGFTSGFYKAAWSIIKNNVTAAVLDFFDSGKILKQINATNITIVPKVSCPNVVSDYRPIACCNVIYKVISKLLTQRINEVLSMLVSSNQTAFVKGRSITTNLLICQDLVRNYHRSKGPARCLMKIDLQKAYDSVDWGFVNAMLRGLNFLDRFINWLMLCVSTTRFSVSINGQPKGYFQGQRGLQQGDPIPPYLFVLVMEYLTRKLKELDMQEKFKYHSKCRVMQLTHLIFVDDIMLFCKADEESTVLMMQKFEEFARVSRLEVNRMNSQVFFSGVREGQKVALIQKLGFAEGQLPVRYLGLPFISKKLSPKACQLIIDKIHQRIGSWATKFLSYASRFQLVNSVLFHIQVFWSGALLIPKKVLKLIDAACRNFIWCGKWNYNAMSLVAWDDVCVPRKEGGLRVKQLLHWNKVALGKLVWNICQHQESLWVKWAQVVLLRGENFWKVKIPADCAWTWR</sequence>
<protein>
    <recommendedName>
        <fullName evidence="3">Reverse transcriptase domain-containing protein</fullName>
    </recommendedName>
</protein>
<dbReference type="AlphaFoldDB" id="A0AAV5K617"/>
<evidence type="ECO:0000313" key="5">
    <source>
        <dbReference type="Proteomes" id="UP001054252"/>
    </source>
</evidence>
<organism evidence="4 5">
    <name type="scientific">Rubroshorea leprosula</name>
    <dbReference type="NCBI Taxonomy" id="152421"/>
    <lineage>
        <taxon>Eukaryota</taxon>
        <taxon>Viridiplantae</taxon>
        <taxon>Streptophyta</taxon>
        <taxon>Embryophyta</taxon>
        <taxon>Tracheophyta</taxon>
        <taxon>Spermatophyta</taxon>
        <taxon>Magnoliopsida</taxon>
        <taxon>eudicotyledons</taxon>
        <taxon>Gunneridae</taxon>
        <taxon>Pentapetalae</taxon>
        <taxon>rosids</taxon>
        <taxon>malvids</taxon>
        <taxon>Malvales</taxon>
        <taxon>Dipterocarpaceae</taxon>
        <taxon>Rubroshorea</taxon>
    </lineage>
</organism>
<dbReference type="Gene3D" id="3.60.10.10">
    <property type="entry name" value="Endonuclease/exonuclease/phosphatase"/>
    <property type="match status" value="1"/>
</dbReference>
<reference evidence="4 5" key="1">
    <citation type="journal article" date="2021" name="Commun. Biol.">
        <title>The genome of Shorea leprosula (Dipterocarpaceae) highlights the ecological relevance of drought in aseasonal tropical rainforests.</title>
        <authorList>
            <person name="Ng K.K.S."/>
            <person name="Kobayashi M.J."/>
            <person name="Fawcett J.A."/>
            <person name="Hatakeyama M."/>
            <person name="Paape T."/>
            <person name="Ng C.H."/>
            <person name="Ang C.C."/>
            <person name="Tnah L.H."/>
            <person name="Lee C.T."/>
            <person name="Nishiyama T."/>
            <person name="Sese J."/>
            <person name="O'Brien M.J."/>
            <person name="Copetti D."/>
            <person name="Mohd Noor M.I."/>
            <person name="Ong R.C."/>
            <person name="Putra M."/>
            <person name="Sireger I.Z."/>
            <person name="Indrioko S."/>
            <person name="Kosugi Y."/>
            <person name="Izuno A."/>
            <person name="Isagi Y."/>
            <person name="Lee S.L."/>
            <person name="Shimizu K.K."/>
        </authorList>
    </citation>
    <scope>NUCLEOTIDE SEQUENCE [LARGE SCALE GENOMIC DNA]</scope>
    <source>
        <strain evidence="4">214</strain>
    </source>
</reference>
<dbReference type="PANTHER" id="PTHR33116:SF84">
    <property type="entry name" value="RNA-DIRECTED DNA POLYMERASE"/>
    <property type="match status" value="1"/>
</dbReference>
<keyword evidence="1" id="KW-0175">Coiled coil</keyword>
<dbReference type="PANTHER" id="PTHR33116">
    <property type="entry name" value="REVERSE TRANSCRIPTASE ZINC-BINDING DOMAIN-CONTAINING PROTEIN-RELATED-RELATED"/>
    <property type="match status" value="1"/>
</dbReference>
<name>A0AAV5K617_9ROSI</name>
<accession>A0AAV5K617</accession>
<feature type="domain" description="Reverse transcriptase" evidence="3">
    <location>
        <begin position="779"/>
        <end position="1057"/>
    </location>
</feature>
<evidence type="ECO:0000256" key="1">
    <source>
        <dbReference type="SAM" id="Coils"/>
    </source>
</evidence>
<dbReference type="CDD" id="cd01650">
    <property type="entry name" value="RT_nLTR_like"/>
    <property type="match status" value="1"/>
</dbReference>